<evidence type="ECO:0000256" key="2">
    <source>
        <dbReference type="ARBA" id="ARBA00022723"/>
    </source>
</evidence>
<dbReference type="SUPFAM" id="SSF55486">
    <property type="entry name" value="Metalloproteases ('zincins'), catalytic domain"/>
    <property type="match status" value="1"/>
</dbReference>
<dbReference type="PRINTS" id="PR00138">
    <property type="entry name" value="MATRIXIN"/>
</dbReference>
<keyword evidence="2" id="KW-0479">Metal-binding</keyword>
<dbReference type="InterPro" id="IPR024079">
    <property type="entry name" value="MetalloPept_cat_dom_sf"/>
</dbReference>
<dbReference type="GO" id="GO:0031012">
    <property type="term" value="C:extracellular matrix"/>
    <property type="evidence" value="ECO:0007669"/>
    <property type="project" value="InterPro"/>
</dbReference>
<dbReference type="Pfam" id="PF00413">
    <property type="entry name" value="Peptidase_M10"/>
    <property type="match status" value="1"/>
</dbReference>
<feature type="domain" description="Peptidase M10 metallopeptidase" evidence="5">
    <location>
        <begin position="131"/>
        <end position="179"/>
    </location>
</feature>
<dbReference type="Gene3D" id="3.40.390.10">
    <property type="entry name" value="Collagenase (Catalytic Domain)"/>
    <property type="match status" value="1"/>
</dbReference>
<dbReference type="RefSeq" id="WP_161260975.1">
    <property type="nucleotide sequence ID" value="NZ_WXEX01000003.1"/>
</dbReference>
<proteinExistence type="predicted"/>
<keyword evidence="7" id="KW-1185">Reference proteome</keyword>
<dbReference type="EMBL" id="WXEX01000003">
    <property type="protein sequence ID" value="MZP42414.1"/>
    <property type="molecule type" value="Genomic_DNA"/>
</dbReference>
<dbReference type="GO" id="GO:0006508">
    <property type="term" value="P:proteolysis"/>
    <property type="evidence" value="ECO:0007669"/>
    <property type="project" value="UniProtKB-KW"/>
</dbReference>
<evidence type="ECO:0000313" key="7">
    <source>
        <dbReference type="Proteomes" id="UP000471031"/>
    </source>
</evidence>
<dbReference type="InterPro" id="IPR001818">
    <property type="entry name" value="Pept_M10_metallopeptidase"/>
</dbReference>
<dbReference type="GO" id="GO:0004222">
    <property type="term" value="F:metalloendopeptidase activity"/>
    <property type="evidence" value="ECO:0007669"/>
    <property type="project" value="InterPro"/>
</dbReference>
<dbReference type="AlphaFoldDB" id="A0A845LAT0"/>
<evidence type="ECO:0000256" key="3">
    <source>
        <dbReference type="ARBA" id="ARBA00022801"/>
    </source>
</evidence>
<evidence type="ECO:0000259" key="5">
    <source>
        <dbReference type="Pfam" id="PF00413"/>
    </source>
</evidence>
<evidence type="ECO:0000256" key="4">
    <source>
        <dbReference type="ARBA" id="ARBA00022833"/>
    </source>
</evidence>
<dbReference type="OrthoDB" id="2942003at2"/>
<evidence type="ECO:0000313" key="6">
    <source>
        <dbReference type="EMBL" id="MZP42414.1"/>
    </source>
</evidence>
<protein>
    <submittedName>
        <fullName evidence="6">Matrixin family metalloprotease</fullName>
    </submittedName>
</protein>
<sequence length="179" mass="19150">MIKFSIKKALLGVALTVFCMGITGVAFAYNLMGYVWSNPKGLGYYFASGTPSDIQTAASEGANAWNNASSLIYIGAGGSKNVYIKTVSQSGSAFSGMTDLKLGWDSKISSAAITINTAAISNYTSLEKKGTLAHEIGHAFGLGESGDLWALMYPYDSERIYRGTYVPRDDDKQGIDAMY</sequence>
<keyword evidence="6" id="KW-0482">Metalloprotease</keyword>
<name>A0A845LAT0_HELGE</name>
<gene>
    <name evidence="6" type="ORF">GTO89_05085</name>
</gene>
<keyword evidence="1 6" id="KW-0645">Protease</keyword>
<reference evidence="6 7" key="1">
    <citation type="submission" date="2020-01" db="EMBL/GenBank/DDBJ databases">
        <title>Whole genome sequence of Heliobacterium gestii DSM 11169.</title>
        <authorList>
            <person name="Kyndt J.A."/>
            <person name="Meyer T.E."/>
        </authorList>
    </citation>
    <scope>NUCLEOTIDE SEQUENCE [LARGE SCALE GENOMIC DNA]</scope>
    <source>
        <strain evidence="6 7">DSM 11169</strain>
    </source>
</reference>
<dbReference type="GO" id="GO:0008270">
    <property type="term" value="F:zinc ion binding"/>
    <property type="evidence" value="ECO:0007669"/>
    <property type="project" value="InterPro"/>
</dbReference>
<keyword evidence="3" id="KW-0378">Hydrolase</keyword>
<accession>A0A845LAT0</accession>
<dbReference type="InterPro" id="IPR021190">
    <property type="entry name" value="Pept_M10A"/>
</dbReference>
<dbReference type="Proteomes" id="UP000471031">
    <property type="component" value="Unassembled WGS sequence"/>
</dbReference>
<evidence type="ECO:0000256" key="1">
    <source>
        <dbReference type="ARBA" id="ARBA00022670"/>
    </source>
</evidence>
<comment type="caution">
    <text evidence="6">The sequence shown here is derived from an EMBL/GenBank/DDBJ whole genome shotgun (WGS) entry which is preliminary data.</text>
</comment>
<organism evidence="6 7">
    <name type="scientific">Heliomicrobium gestii</name>
    <name type="common">Heliobacterium gestii</name>
    <dbReference type="NCBI Taxonomy" id="2699"/>
    <lineage>
        <taxon>Bacteria</taxon>
        <taxon>Bacillati</taxon>
        <taxon>Bacillota</taxon>
        <taxon>Clostridia</taxon>
        <taxon>Eubacteriales</taxon>
        <taxon>Heliobacteriaceae</taxon>
        <taxon>Heliomicrobium</taxon>
    </lineage>
</organism>
<keyword evidence="4" id="KW-0862">Zinc</keyword>